<keyword evidence="4 9" id="KW-0812">Transmembrane</keyword>
<comment type="similarity">
    <text evidence="9">Belongs to the binding-protein-dependent transport system permease family.</text>
</comment>
<dbReference type="SUPFAM" id="SSF161098">
    <property type="entry name" value="MetI-like"/>
    <property type="match status" value="1"/>
</dbReference>
<feature type="transmembrane region" description="Helical" evidence="9">
    <location>
        <begin position="400"/>
        <end position="424"/>
    </location>
</feature>
<feature type="transmembrane region" description="Helical" evidence="9">
    <location>
        <begin position="179"/>
        <end position="199"/>
    </location>
</feature>
<dbReference type="RefSeq" id="WP_208150608.1">
    <property type="nucleotide sequence ID" value="NZ_JAGETV010000022.1"/>
</dbReference>
<accession>A0ABS3Q6L0</accession>
<evidence type="ECO:0000259" key="10">
    <source>
        <dbReference type="PROSITE" id="PS50928"/>
    </source>
</evidence>
<feature type="domain" description="ABC transmembrane type-1" evidence="10">
    <location>
        <begin position="262"/>
        <end position="472"/>
    </location>
</feature>
<evidence type="ECO:0000256" key="7">
    <source>
        <dbReference type="ARBA" id="ARBA00022989"/>
    </source>
</evidence>
<evidence type="ECO:0000256" key="4">
    <source>
        <dbReference type="ARBA" id="ARBA00022692"/>
    </source>
</evidence>
<feature type="transmembrane region" description="Helical" evidence="9">
    <location>
        <begin position="341"/>
        <end position="362"/>
    </location>
</feature>
<dbReference type="InterPro" id="IPR050366">
    <property type="entry name" value="BP-dependent_transpt_permease"/>
</dbReference>
<gene>
    <name evidence="11" type="ORF">J3998_10450</name>
</gene>
<evidence type="ECO:0000256" key="6">
    <source>
        <dbReference type="ARBA" id="ARBA00022927"/>
    </source>
</evidence>
<dbReference type="Proteomes" id="UP000664835">
    <property type="component" value="Unassembled WGS sequence"/>
</dbReference>
<keyword evidence="6" id="KW-0653">Protein transport</keyword>
<protein>
    <submittedName>
        <fullName evidence="11">ABC transporter permease</fullName>
    </submittedName>
</protein>
<feature type="transmembrane region" description="Helical" evidence="9">
    <location>
        <begin position="450"/>
        <end position="472"/>
    </location>
</feature>
<dbReference type="EMBL" id="JAGETV010000022">
    <property type="protein sequence ID" value="MBO1927995.1"/>
    <property type="molecule type" value="Genomic_DNA"/>
</dbReference>
<keyword evidence="2 9" id="KW-0813">Transport</keyword>
<reference evidence="11 12" key="1">
    <citation type="submission" date="2021-03" db="EMBL/GenBank/DDBJ databases">
        <title>Thiomicrorhabdus sp.nov.,novel sulfur-oxidizing bacteria isolated from coastal sediment.</title>
        <authorList>
            <person name="Liu X."/>
        </authorList>
    </citation>
    <scope>NUCLEOTIDE SEQUENCE [LARGE SCALE GENOMIC DNA]</scope>
    <source>
        <strain evidence="11 12">6S2-11</strain>
    </source>
</reference>
<feature type="transmembrane region" description="Helical" evidence="9">
    <location>
        <begin position="300"/>
        <end position="321"/>
    </location>
</feature>
<keyword evidence="12" id="KW-1185">Reference proteome</keyword>
<evidence type="ECO:0000256" key="9">
    <source>
        <dbReference type="RuleBase" id="RU363032"/>
    </source>
</evidence>
<evidence type="ECO:0000256" key="5">
    <source>
        <dbReference type="ARBA" id="ARBA00022856"/>
    </source>
</evidence>
<sequence>MTDVSIVMLWTDILLWILLVVFIFGIRSIRRSEQARKQWRKIFQSKIAMAAGLILSTYFALAMLDSVHFRFIEQTTSVDHSAVEPWSLQALQQDFAEFTGNLVHDELHGKTLSLLDLGMQHLILSTERTYSAPFALTEYSTSIVYNEEGVQQQYKLLKYAGQHLQDGDTISADVFLQTLYVFVFSLFTTLVFWLVHGYFRIKAFIFRRAGQKLEPLPWKTFYLTLFMLIFALSWLYHLSNFYHVLGTDKVGQDVLYQSIKAIRTGVMIGLLTTLVMLPLALFLGISAGYFKGLVDDVIQYLYTTLNSIPGVLLIAAAVLVMQSILNTHNDWFGSTEERADLRLLFLILILGITSWTGLCRLLRAETLKISQVEYVSAAKAFGLGGFSIIRRHIMPNLMHLVLIALVLDFSGLVLAEAVLSYVGVGVDPTTPSWGNMINQARLEMAREPMVWWSLLSAFGFMFILVLAANLFSDRVQWVLDPRAH</sequence>
<evidence type="ECO:0000256" key="3">
    <source>
        <dbReference type="ARBA" id="ARBA00022475"/>
    </source>
</evidence>
<dbReference type="Pfam" id="PF00528">
    <property type="entry name" value="BPD_transp_1"/>
    <property type="match status" value="1"/>
</dbReference>
<keyword evidence="3" id="KW-1003">Cell membrane</keyword>
<evidence type="ECO:0000313" key="12">
    <source>
        <dbReference type="Proteomes" id="UP000664835"/>
    </source>
</evidence>
<keyword evidence="5" id="KW-0571">Peptide transport</keyword>
<name>A0ABS3Q6L0_9GAMM</name>
<dbReference type="PANTHER" id="PTHR43386">
    <property type="entry name" value="OLIGOPEPTIDE TRANSPORT SYSTEM PERMEASE PROTEIN APPC"/>
    <property type="match status" value="1"/>
</dbReference>
<dbReference type="InterPro" id="IPR035906">
    <property type="entry name" value="MetI-like_sf"/>
</dbReference>
<dbReference type="Gene3D" id="1.10.3720.10">
    <property type="entry name" value="MetI-like"/>
    <property type="match status" value="1"/>
</dbReference>
<comment type="caution">
    <text evidence="11">The sequence shown here is derived from an EMBL/GenBank/DDBJ whole genome shotgun (WGS) entry which is preliminary data.</text>
</comment>
<dbReference type="InterPro" id="IPR000515">
    <property type="entry name" value="MetI-like"/>
</dbReference>
<feature type="transmembrane region" description="Helical" evidence="9">
    <location>
        <begin position="6"/>
        <end position="26"/>
    </location>
</feature>
<feature type="transmembrane region" description="Helical" evidence="9">
    <location>
        <begin position="265"/>
        <end position="288"/>
    </location>
</feature>
<evidence type="ECO:0000256" key="2">
    <source>
        <dbReference type="ARBA" id="ARBA00022448"/>
    </source>
</evidence>
<feature type="transmembrane region" description="Helical" evidence="9">
    <location>
        <begin position="47"/>
        <end position="64"/>
    </location>
</feature>
<dbReference type="CDD" id="cd06261">
    <property type="entry name" value="TM_PBP2"/>
    <property type="match status" value="1"/>
</dbReference>
<organism evidence="11 12">
    <name type="scientific">Thiomicrorhabdus marina</name>
    <dbReference type="NCBI Taxonomy" id="2818442"/>
    <lineage>
        <taxon>Bacteria</taxon>
        <taxon>Pseudomonadati</taxon>
        <taxon>Pseudomonadota</taxon>
        <taxon>Gammaproteobacteria</taxon>
        <taxon>Thiotrichales</taxon>
        <taxon>Piscirickettsiaceae</taxon>
        <taxon>Thiomicrorhabdus</taxon>
    </lineage>
</organism>
<proteinExistence type="inferred from homology"/>
<dbReference type="PANTHER" id="PTHR43386:SF24">
    <property type="entry name" value="OLIGOPEPTIDE TRANSPORT SYSTEM PERMEASE PROTEIN AMID"/>
    <property type="match status" value="1"/>
</dbReference>
<dbReference type="PROSITE" id="PS50928">
    <property type="entry name" value="ABC_TM1"/>
    <property type="match status" value="1"/>
</dbReference>
<comment type="subcellular location">
    <subcellularLocation>
        <location evidence="1 9">Cell membrane</location>
        <topology evidence="1 9">Multi-pass membrane protein</topology>
    </subcellularLocation>
</comment>
<keyword evidence="8 9" id="KW-0472">Membrane</keyword>
<feature type="transmembrane region" description="Helical" evidence="9">
    <location>
        <begin position="220"/>
        <end position="245"/>
    </location>
</feature>
<evidence type="ECO:0000256" key="8">
    <source>
        <dbReference type="ARBA" id="ARBA00023136"/>
    </source>
</evidence>
<evidence type="ECO:0000256" key="1">
    <source>
        <dbReference type="ARBA" id="ARBA00004651"/>
    </source>
</evidence>
<keyword evidence="7 9" id="KW-1133">Transmembrane helix</keyword>
<evidence type="ECO:0000313" key="11">
    <source>
        <dbReference type="EMBL" id="MBO1927995.1"/>
    </source>
</evidence>